<dbReference type="EMBL" id="CNFT01002141">
    <property type="protein sequence ID" value="CKT99651.1"/>
    <property type="molecule type" value="Genomic_DNA"/>
</dbReference>
<reference evidence="2" key="1">
    <citation type="submission" date="2015-03" db="EMBL/GenBank/DDBJ databases">
        <authorList>
            <consortium name="Pathogen Informatics"/>
            <person name="Murphy D."/>
        </authorList>
    </citation>
    <scope>NUCLEOTIDE SEQUENCE</scope>
    <source>
        <strain evidence="2">N09902308</strain>
    </source>
</reference>
<sequence length="55" mass="6255">MLLEGLIGIPAHPVRAPVIFEDLFVDEPQNLDGCPHMVRPAIRVVVDHFHLFVQR</sequence>
<evidence type="ECO:0000313" key="1">
    <source>
        <dbReference type="EMBL" id="CKT99651.1"/>
    </source>
</evidence>
<accession>A0A655APK1</accession>
<dbReference type="EMBL" id="CSBK01003604">
    <property type="protein sequence ID" value="CPB06866.1"/>
    <property type="molecule type" value="Genomic_DNA"/>
</dbReference>
<reference evidence="3 4" key="2">
    <citation type="submission" date="2015-03" db="EMBL/GenBank/DDBJ databases">
        <authorList>
            <consortium name="Pathogen Informatics"/>
        </authorList>
    </citation>
    <scope>NUCLEOTIDE SEQUENCE [LARGE SCALE GENOMIC DNA]</scope>
    <source>
        <strain evidence="1 4">Bir 185</strain>
        <strain evidence="3">N09902308</strain>
    </source>
</reference>
<name>A0A655APK1_MYCTX</name>
<dbReference type="Proteomes" id="UP000050164">
    <property type="component" value="Unassembled WGS sequence"/>
</dbReference>
<dbReference type="AlphaFoldDB" id="A0A655APK1"/>
<dbReference type="Proteomes" id="UP000039021">
    <property type="component" value="Unassembled WGS sequence"/>
</dbReference>
<evidence type="ECO:0000313" key="4">
    <source>
        <dbReference type="Proteomes" id="UP000050164"/>
    </source>
</evidence>
<organism evidence="1 4">
    <name type="scientific">Mycobacterium tuberculosis</name>
    <dbReference type="NCBI Taxonomy" id="1773"/>
    <lineage>
        <taxon>Bacteria</taxon>
        <taxon>Bacillati</taxon>
        <taxon>Actinomycetota</taxon>
        <taxon>Actinomycetes</taxon>
        <taxon>Mycobacteriales</taxon>
        <taxon>Mycobacteriaceae</taxon>
        <taxon>Mycobacterium</taxon>
        <taxon>Mycobacterium tuberculosis complex</taxon>
    </lineage>
</organism>
<gene>
    <name evidence="2" type="ORF">ERS007739_05041</name>
    <name evidence="1" type="ORF">ERS027659_04984</name>
</gene>
<proteinExistence type="predicted"/>
<evidence type="ECO:0000313" key="3">
    <source>
        <dbReference type="Proteomes" id="UP000039021"/>
    </source>
</evidence>
<evidence type="ECO:0000313" key="2">
    <source>
        <dbReference type="EMBL" id="CPB06866.1"/>
    </source>
</evidence>
<protein>
    <submittedName>
        <fullName evidence="1">Uncharacterized protein</fullName>
    </submittedName>
</protein>